<name>A0A2G5TJJ4_9PELO</name>
<protein>
    <submittedName>
        <fullName evidence="1">Uncharacterized protein</fullName>
    </submittedName>
</protein>
<evidence type="ECO:0000313" key="2">
    <source>
        <dbReference type="Proteomes" id="UP000230233"/>
    </source>
</evidence>
<keyword evidence="2" id="KW-1185">Reference proteome</keyword>
<organism evidence="1 2">
    <name type="scientific">Caenorhabditis nigoni</name>
    <dbReference type="NCBI Taxonomy" id="1611254"/>
    <lineage>
        <taxon>Eukaryota</taxon>
        <taxon>Metazoa</taxon>
        <taxon>Ecdysozoa</taxon>
        <taxon>Nematoda</taxon>
        <taxon>Chromadorea</taxon>
        <taxon>Rhabditida</taxon>
        <taxon>Rhabditina</taxon>
        <taxon>Rhabditomorpha</taxon>
        <taxon>Rhabditoidea</taxon>
        <taxon>Rhabditidae</taxon>
        <taxon>Peloderinae</taxon>
        <taxon>Caenorhabditis</taxon>
    </lineage>
</organism>
<dbReference type="Proteomes" id="UP000230233">
    <property type="component" value="Chromosome V"/>
</dbReference>
<accession>A0A2G5TJJ4</accession>
<proteinExistence type="predicted"/>
<dbReference type="AlphaFoldDB" id="A0A2G5TJJ4"/>
<comment type="caution">
    <text evidence="1">The sequence shown here is derived from an EMBL/GenBank/DDBJ whole genome shotgun (WGS) entry which is preliminary data.</text>
</comment>
<reference evidence="2" key="1">
    <citation type="submission" date="2017-10" db="EMBL/GenBank/DDBJ databases">
        <title>Rapid genome shrinkage in a self-fertile nematode reveals novel sperm competition proteins.</title>
        <authorList>
            <person name="Yin D."/>
            <person name="Schwarz E.M."/>
            <person name="Thomas C.G."/>
            <person name="Felde R.L."/>
            <person name="Korf I.F."/>
            <person name="Cutter A.D."/>
            <person name="Schartner C.M."/>
            <person name="Ralston E.J."/>
            <person name="Meyer B.J."/>
            <person name="Haag E.S."/>
        </authorList>
    </citation>
    <scope>NUCLEOTIDE SEQUENCE [LARGE SCALE GENOMIC DNA]</scope>
    <source>
        <strain evidence="2">JU1422</strain>
    </source>
</reference>
<dbReference type="EMBL" id="PDUG01000005">
    <property type="protein sequence ID" value="PIC27469.1"/>
    <property type="molecule type" value="Genomic_DNA"/>
</dbReference>
<evidence type="ECO:0000313" key="1">
    <source>
        <dbReference type="EMBL" id="PIC27469.1"/>
    </source>
</evidence>
<sequence>MYPNGSHEATSSLLTLYSNNFSIRRAKQSASLNISCSLAPSADALLRTMLYGTCAKETQQAPTKSRHTLS</sequence>
<gene>
    <name evidence="1" type="primary">Cnig_chr_V.g19716</name>
    <name evidence="1" type="ORF">B9Z55_019716</name>
</gene>